<reference evidence="1 2" key="2">
    <citation type="journal article" date="2010" name="Nucleic Acids Res.">
        <title>BeetleBase in 2010: revisions to provide comprehensive genomic information for Tribolium castaneum.</title>
        <authorList>
            <person name="Kim H.S."/>
            <person name="Murphy T."/>
            <person name="Xia J."/>
            <person name="Caragea D."/>
            <person name="Park Y."/>
            <person name="Beeman R.W."/>
            <person name="Lorenzen M.D."/>
            <person name="Butcher S."/>
            <person name="Manak J.R."/>
            <person name="Brown S.J."/>
        </authorList>
    </citation>
    <scope>GENOME REANNOTATION</scope>
    <source>
        <strain evidence="1 2">Georgia GA2</strain>
    </source>
</reference>
<accession>A0A139WD07</accession>
<sequence length="42" mass="4765">MSLLLLTEKKPVSKFTKPCAWPGFAERTNSNSSIKIKRQLSK</sequence>
<evidence type="ECO:0000313" key="2">
    <source>
        <dbReference type="Proteomes" id="UP000007266"/>
    </source>
</evidence>
<reference evidence="1 2" key="1">
    <citation type="journal article" date="2008" name="Nature">
        <title>The genome of the model beetle and pest Tribolium castaneum.</title>
        <authorList>
            <consortium name="Tribolium Genome Sequencing Consortium"/>
            <person name="Richards S."/>
            <person name="Gibbs R.A."/>
            <person name="Weinstock G.M."/>
            <person name="Brown S.J."/>
            <person name="Denell R."/>
            <person name="Beeman R.W."/>
            <person name="Gibbs R."/>
            <person name="Beeman R.W."/>
            <person name="Brown S.J."/>
            <person name="Bucher G."/>
            <person name="Friedrich M."/>
            <person name="Grimmelikhuijzen C.J."/>
            <person name="Klingler M."/>
            <person name="Lorenzen M."/>
            <person name="Richards S."/>
            <person name="Roth S."/>
            <person name="Schroder R."/>
            <person name="Tautz D."/>
            <person name="Zdobnov E.M."/>
            <person name="Muzny D."/>
            <person name="Gibbs R.A."/>
            <person name="Weinstock G.M."/>
            <person name="Attaway T."/>
            <person name="Bell S."/>
            <person name="Buhay C.J."/>
            <person name="Chandrabose M.N."/>
            <person name="Chavez D."/>
            <person name="Clerk-Blankenburg K.P."/>
            <person name="Cree A."/>
            <person name="Dao M."/>
            <person name="Davis C."/>
            <person name="Chacko J."/>
            <person name="Dinh H."/>
            <person name="Dugan-Rocha S."/>
            <person name="Fowler G."/>
            <person name="Garner T.T."/>
            <person name="Garnes J."/>
            <person name="Gnirke A."/>
            <person name="Hawes A."/>
            <person name="Hernandez J."/>
            <person name="Hines S."/>
            <person name="Holder M."/>
            <person name="Hume J."/>
            <person name="Jhangiani S.N."/>
            <person name="Joshi V."/>
            <person name="Khan Z.M."/>
            <person name="Jackson L."/>
            <person name="Kovar C."/>
            <person name="Kowis A."/>
            <person name="Lee S."/>
            <person name="Lewis L.R."/>
            <person name="Margolis J."/>
            <person name="Morgan M."/>
            <person name="Nazareth L.V."/>
            <person name="Nguyen N."/>
            <person name="Okwuonu G."/>
            <person name="Parker D."/>
            <person name="Richards S."/>
            <person name="Ruiz S.J."/>
            <person name="Santibanez J."/>
            <person name="Savard J."/>
            <person name="Scherer S.E."/>
            <person name="Schneider B."/>
            <person name="Sodergren E."/>
            <person name="Tautz D."/>
            <person name="Vattahil S."/>
            <person name="Villasana D."/>
            <person name="White C.S."/>
            <person name="Wright R."/>
            <person name="Park Y."/>
            <person name="Beeman R.W."/>
            <person name="Lord J."/>
            <person name="Oppert B."/>
            <person name="Lorenzen M."/>
            <person name="Brown S."/>
            <person name="Wang L."/>
            <person name="Savard J."/>
            <person name="Tautz D."/>
            <person name="Richards S."/>
            <person name="Weinstock G."/>
            <person name="Gibbs R.A."/>
            <person name="Liu Y."/>
            <person name="Worley K."/>
            <person name="Weinstock G."/>
            <person name="Elsik C.G."/>
            <person name="Reese J.T."/>
            <person name="Elhaik E."/>
            <person name="Landan G."/>
            <person name="Graur D."/>
            <person name="Arensburger P."/>
            <person name="Atkinson P."/>
            <person name="Beeman R.W."/>
            <person name="Beidler J."/>
            <person name="Brown S.J."/>
            <person name="Demuth J.P."/>
            <person name="Drury D.W."/>
            <person name="Du Y.Z."/>
            <person name="Fujiwara H."/>
            <person name="Lorenzen M."/>
            <person name="Maselli V."/>
            <person name="Osanai M."/>
            <person name="Park Y."/>
            <person name="Robertson H.M."/>
            <person name="Tu Z."/>
            <person name="Wang J.J."/>
            <person name="Wang S."/>
            <person name="Richards S."/>
            <person name="Song H."/>
            <person name="Zhang L."/>
            <person name="Sodergren E."/>
            <person name="Werner D."/>
            <person name="Stanke M."/>
            <person name="Morgenstern B."/>
            <person name="Solovyev V."/>
            <person name="Kosarev P."/>
            <person name="Brown G."/>
            <person name="Chen H.C."/>
            <person name="Ermolaeva O."/>
            <person name="Hlavina W."/>
            <person name="Kapustin Y."/>
            <person name="Kiryutin B."/>
            <person name="Kitts P."/>
            <person name="Maglott D."/>
            <person name="Pruitt K."/>
            <person name="Sapojnikov V."/>
            <person name="Souvorov A."/>
            <person name="Mackey A.J."/>
            <person name="Waterhouse R.M."/>
            <person name="Wyder S."/>
            <person name="Zdobnov E.M."/>
            <person name="Zdobnov E.M."/>
            <person name="Wyder S."/>
            <person name="Kriventseva E.V."/>
            <person name="Kadowaki T."/>
            <person name="Bork P."/>
            <person name="Aranda M."/>
            <person name="Bao R."/>
            <person name="Beermann A."/>
            <person name="Berns N."/>
            <person name="Bolognesi R."/>
            <person name="Bonneton F."/>
            <person name="Bopp D."/>
            <person name="Brown S.J."/>
            <person name="Bucher G."/>
            <person name="Butts T."/>
            <person name="Chaumot A."/>
            <person name="Denell R.E."/>
            <person name="Ferrier D.E."/>
            <person name="Friedrich M."/>
            <person name="Gordon C.M."/>
            <person name="Jindra M."/>
            <person name="Klingler M."/>
            <person name="Lan Q."/>
            <person name="Lattorff H.M."/>
            <person name="Laudet V."/>
            <person name="von Levetsow C."/>
            <person name="Liu Z."/>
            <person name="Lutz R."/>
            <person name="Lynch J.A."/>
            <person name="da Fonseca R.N."/>
            <person name="Posnien N."/>
            <person name="Reuter R."/>
            <person name="Roth S."/>
            <person name="Savard J."/>
            <person name="Schinko J.B."/>
            <person name="Schmitt C."/>
            <person name="Schoppmeier M."/>
            <person name="Schroder R."/>
            <person name="Shippy T.D."/>
            <person name="Simonnet F."/>
            <person name="Marques-Souza H."/>
            <person name="Tautz D."/>
            <person name="Tomoyasu Y."/>
            <person name="Trauner J."/>
            <person name="Van der Zee M."/>
            <person name="Vervoort M."/>
            <person name="Wittkopp N."/>
            <person name="Wimmer E.A."/>
            <person name="Yang X."/>
            <person name="Jones A.K."/>
            <person name="Sattelle D.B."/>
            <person name="Ebert P.R."/>
            <person name="Nelson D."/>
            <person name="Scott J.G."/>
            <person name="Beeman R.W."/>
            <person name="Muthukrishnan S."/>
            <person name="Kramer K.J."/>
            <person name="Arakane Y."/>
            <person name="Beeman R.W."/>
            <person name="Zhu Q."/>
            <person name="Hogenkamp D."/>
            <person name="Dixit R."/>
            <person name="Oppert B."/>
            <person name="Jiang H."/>
            <person name="Zou Z."/>
            <person name="Marshall J."/>
            <person name="Elpidina E."/>
            <person name="Vinokurov K."/>
            <person name="Oppert C."/>
            <person name="Zou Z."/>
            <person name="Evans J."/>
            <person name="Lu Z."/>
            <person name="Zhao P."/>
            <person name="Sumathipala N."/>
            <person name="Altincicek B."/>
            <person name="Vilcinskas A."/>
            <person name="Williams M."/>
            <person name="Hultmark D."/>
            <person name="Hetru C."/>
            <person name="Jiang H."/>
            <person name="Grimmelikhuijzen C.J."/>
            <person name="Hauser F."/>
            <person name="Cazzamali G."/>
            <person name="Williamson M."/>
            <person name="Park Y."/>
            <person name="Li B."/>
            <person name="Tanaka Y."/>
            <person name="Predel R."/>
            <person name="Neupert S."/>
            <person name="Schachtner J."/>
            <person name="Verleyen P."/>
            <person name="Raible F."/>
            <person name="Bork P."/>
            <person name="Friedrich M."/>
            <person name="Walden K.K."/>
            <person name="Robertson H.M."/>
            <person name="Angeli S."/>
            <person name="Foret S."/>
            <person name="Bucher G."/>
            <person name="Schuetz S."/>
            <person name="Maleszka R."/>
            <person name="Wimmer E.A."/>
            <person name="Beeman R.W."/>
            <person name="Lorenzen M."/>
            <person name="Tomoyasu Y."/>
            <person name="Miller S.C."/>
            <person name="Grossmann D."/>
            <person name="Bucher G."/>
        </authorList>
    </citation>
    <scope>NUCLEOTIDE SEQUENCE [LARGE SCALE GENOMIC DNA]</scope>
    <source>
        <strain evidence="1 2">Georgia GA2</strain>
    </source>
</reference>
<protein>
    <submittedName>
        <fullName evidence="1">Uncharacterized protein</fullName>
    </submittedName>
</protein>
<proteinExistence type="predicted"/>
<gene>
    <name evidence="1" type="primary">AUGUSTUS-3.0.2_34162</name>
    <name evidence="1" type="ORF">TcasGA2_TC034162</name>
</gene>
<dbReference type="AlphaFoldDB" id="A0A139WD07"/>
<evidence type="ECO:0000313" key="1">
    <source>
        <dbReference type="EMBL" id="KYB25777.1"/>
    </source>
</evidence>
<keyword evidence="2" id="KW-1185">Reference proteome</keyword>
<name>A0A139WD07_TRICA</name>
<dbReference type="EMBL" id="KQ971362">
    <property type="protein sequence ID" value="KYB25777.1"/>
    <property type="molecule type" value="Genomic_DNA"/>
</dbReference>
<dbReference type="Proteomes" id="UP000007266">
    <property type="component" value="Linkage group 8"/>
</dbReference>
<dbReference type="InParanoid" id="A0A139WD07"/>
<organism evidence="1 2">
    <name type="scientific">Tribolium castaneum</name>
    <name type="common">Red flour beetle</name>
    <dbReference type="NCBI Taxonomy" id="7070"/>
    <lineage>
        <taxon>Eukaryota</taxon>
        <taxon>Metazoa</taxon>
        <taxon>Ecdysozoa</taxon>
        <taxon>Arthropoda</taxon>
        <taxon>Hexapoda</taxon>
        <taxon>Insecta</taxon>
        <taxon>Pterygota</taxon>
        <taxon>Neoptera</taxon>
        <taxon>Endopterygota</taxon>
        <taxon>Coleoptera</taxon>
        <taxon>Polyphaga</taxon>
        <taxon>Cucujiformia</taxon>
        <taxon>Tenebrionidae</taxon>
        <taxon>Tenebrionidae incertae sedis</taxon>
        <taxon>Tribolium</taxon>
    </lineage>
</organism>